<proteinExistence type="predicted"/>
<keyword evidence="2" id="KW-0472">Membrane</keyword>
<feature type="compositionally biased region" description="Polar residues" evidence="1">
    <location>
        <begin position="1"/>
        <end position="13"/>
    </location>
</feature>
<evidence type="ECO:0000256" key="1">
    <source>
        <dbReference type="SAM" id="MobiDB-lite"/>
    </source>
</evidence>
<evidence type="ECO:0000313" key="4">
    <source>
        <dbReference type="Proteomes" id="UP000315750"/>
    </source>
</evidence>
<dbReference type="EMBL" id="CP036278">
    <property type="protein sequence ID" value="QDU57158.1"/>
    <property type="molecule type" value="Genomic_DNA"/>
</dbReference>
<keyword evidence="2" id="KW-1133">Transmembrane helix</keyword>
<dbReference type="AlphaFoldDB" id="A0A518AR12"/>
<dbReference type="Proteomes" id="UP000315750">
    <property type="component" value="Chromosome"/>
</dbReference>
<feature type="transmembrane region" description="Helical" evidence="2">
    <location>
        <begin position="145"/>
        <end position="165"/>
    </location>
</feature>
<feature type="region of interest" description="Disordered" evidence="1">
    <location>
        <begin position="1"/>
        <end position="21"/>
    </location>
</feature>
<keyword evidence="4" id="KW-1185">Reference proteome</keyword>
<evidence type="ECO:0000313" key="3">
    <source>
        <dbReference type="EMBL" id="QDU57158.1"/>
    </source>
</evidence>
<name>A0A518AR12_9BACT</name>
<dbReference type="KEGG" id="amuc:Pan181_33720"/>
<keyword evidence="2" id="KW-0812">Transmembrane</keyword>
<feature type="transmembrane region" description="Helical" evidence="2">
    <location>
        <begin position="74"/>
        <end position="92"/>
    </location>
</feature>
<feature type="transmembrane region" description="Helical" evidence="2">
    <location>
        <begin position="104"/>
        <end position="125"/>
    </location>
</feature>
<protein>
    <submittedName>
        <fullName evidence="3">Uncharacterized protein</fullName>
    </submittedName>
</protein>
<sequence length="178" mass="19464">MDNNPYAASNTLPTPEVSAPPGRCPTKCVYGGLVTIYTIAWGAISGWIGLHVLAVLCTWFNLPGLLTLQHGEGLFHLLFFLLSIVGGMVLGWSTRRSSTWHRICIWGGSMAVPLFACGYAYKVYLVQPFLGIEHVLLFDLITVDLLVWTIAGGVVMLSGMLGWAIRSTHRVLRVPPLP</sequence>
<accession>A0A518AR12</accession>
<reference evidence="3 4" key="1">
    <citation type="submission" date="2019-02" db="EMBL/GenBank/DDBJ databases">
        <title>Deep-cultivation of Planctomycetes and their phenomic and genomic characterization uncovers novel biology.</title>
        <authorList>
            <person name="Wiegand S."/>
            <person name="Jogler M."/>
            <person name="Boedeker C."/>
            <person name="Pinto D."/>
            <person name="Vollmers J."/>
            <person name="Rivas-Marin E."/>
            <person name="Kohn T."/>
            <person name="Peeters S.H."/>
            <person name="Heuer A."/>
            <person name="Rast P."/>
            <person name="Oberbeckmann S."/>
            <person name="Bunk B."/>
            <person name="Jeske O."/>
            <person name="Meyerdierks A."/>
            <person name="Storesund J.E."/>
            <person name="Kallscheuer N."/>
            <person name="Luecker S."/>
            <person name="Lage O.M."/>
            <person name="Pohl T."/>
            <person name="Merkel B.J."/>
            <person name="Hornburger P."/>
            <person name="Mueller R.-W."/>
            <person name="Bruemmer F."/>
            <person name="Labrenz M."/>
            <person name="Spormann A.M."/>
            <person name="Op den Camp H."/>
            <person name="Overmann J."/>
            <person name="Amann R."/>
            <person name="Jetten M.S.M."/>
            <person name="Mascher T."/>
            <person name="Medema M.H."/>
            <person name="Devos D.P."/>
            <person name="Kaster A.-K."/>
            <person name="Ovreas L."/>
            <person name="Rohde M."/>
            <person name="Galperin M.Y."/>
            <person name="Jogler C."/>
        </authorList>
    </citation>
    <scope>NUCLEOTIDE SEQUENCE [LARGE SCALE GENOMIC DNA]</scope>
    <source>
        <strain evidence="3 4">Pan181</strain>
    </source>
</reference>
<organism evidence="3 4">
    <name type="scientific">Aeoliella mucimassa</name>
    <dbReference type="NCBI Taxonomy" id="2527972"/>
    <lineage>
        <taxon>Bacteria</taxon>
        <taxon>Pseudomonadati</taxon>
        <taxon>Planctomycetota</taxon>
        <taxon>Planctomycetia</taxon>
        <taxon>Pirellulales</taxon>
        <taxon>Lacipirellulaceae</taxon>
        <taxon>Aeoliella</taxon>
    </lineage>
</organism>
<evidence type="ECO:0000256" key="2">
    <source>
        <dbReference type="SAM" id="Phobius"/>
    </source>
</evidence>
<feature type="transmembrane region" description="Helical" evidence="2">
    <location>
        <begin position="39"/>
        <end position="62"/>
    </location>
</feature>
<gene>
    <name evidence="3" type="ORF">Pan181_33720</name>
</gene>